<organism evidence="2 3">
    <name type="scientific">Microbispora maris</name>
    <dbReference type="NCBI Taxonomy" id="3144104"/>
    <lineage>
        <taxon>Bacteria</taxon>
        <taxon>Bacillati</taxon>
        <taxon>Actinomycetota</taxon>
        <taxon>Actinomycetes</taxon>
        <taxon>Streptosporangiales</taxon>
        <taxon>Streptosporangiaceae</taxon>
        <taxon>Microbispora</taxon>
    </lineage>
</organism>
<dbReference type="EMBL" id="JBDJAW010000023">
    <property type="protein sequence ID" value="MEN3538517.1"/>
    <property type="molecule type" value="Genomic_DNA"/>
</dbReference>
<proteinExistence type="predicted"/>
<sequence length="134" mass="14653">MAIIMRSEFDDIRAHITAEPPRPGDLLELAHSLLDDLELLRTREAILRSHYLALLTAARASVAAEAAGHPAPLTFLQHELAEHGQLPDGEQAQRILSDATAAQAMLTHLDEPTPRRPRPARGPHCGGVSRRLRG</sequence>
<evidence type="ECO:0000313" key="2">
    <source>
        <dbReference type="EMBL" id="MEN3538517.1"/>
    </source>
</evidence>
<dbReference type="Proteomes" id="UP001447516">
    <property type="component" value="Unassembled WGS sequence"/>
</dbReference>
<feature type="region of interest" description="Disordered" evidence="1">
    <location>
        <begin position="109"/>
        <end position="134"/>
    </location>
</feature>
<dbReference type="RefSeq" id="WP_346228453.1">
    <property type="nucleotide sequence ID" value="NZ_JBDJAW010000023.1"/>
</dbReference>
<evidence type="ECO:0008006" key="4">
    <source>
        <dbReference type="Google" id="ProtNLM"/>
    </source>
</evidence>
<keyword evidence="3" id="KW-1185">Reference proteome</keyword>
<protein>
    <recommendedName>
        <fullName evidence="4">Bacterial transcriptional activator domain-containing protein</fullName>
    </recommendedName>
</protein>
<evidence type="ECO:0000313" key="3">
    <source>
        <dbReference type="Proteomes" id="UP001447516"/>
    </source>
</evidence>
<evidence type="ECO:0000256" key="1">
    <source>
        <dbReference type="SAM" id="MobiDB-lite"/>
    </source>
</evidence>
<gene>
    <name evidence="2" type="ORF">AAH991_25630</name>
</gene>
<comment type="caution">
    <text evidence="2">The sequence shown here is derived from an EMBL/GenBank/DDBJ whole genome shotgun (WGS) entry which is preliminary data.</text>
</comment>
<reference evidence="2 3" key="1">
    <citation type="submission" date="2024-05" db="EMBL/GenBank/DDBJ databases">
        <title>Microbispora sp.ZYX-F-249.</title>
        <authorList>
            <person name="Xie H."/>
        </authorList>
    </citation>
    <scope>NUCLEOTIDE SEQUENCE [LARGE SCALE GENOMIC DNA]</scope>
    <source>
        <strain evidence="2 3">ZYX-F-249</strain>
    </source>
</reference>
<accession>A0ABV0AWI5</accession>
<name>A0ABV0AWI5_9ACTN</name>